<dbReference type="EMBL" id="CM047899">
    <property type="protein sequence ID" value="KAJ0101418.1"/>
    <property type="molecule type" value="Genomic_DNA"/>
</dbReference>
<proteinExistence type="predicted"/>
<accession>A0ACC1BQQ1</accession>
<protein>
    <submittedName>
        <fullName evidence="1">Uncharacterized protein</fullName>
    </submittedName>
</protein>
<comment type="caution">
    <text evidence="1">The sequence shown here is derived from an EMBL/GenBank/DDBJ whole genome shotgun (WGS) entry which is preliminary data.</text>
</comment>
<keyword evidence="2" id="KW-1185">Reference proteome</keyword>
<dbReference type="Proteomes" id="UP001164250">
    <property type="component" value="Chromosome 3"/>
</dbReference>
<evidence type="ECO:0000313" key="2">
    <source>
        <dbReference type="Proteomes" id="UP001164250"/>
    </source>
</evidence>
<evidence type="ECO:0000313" key="1">
    <source>
        <dbReference type="EMBL" id="KAJ0101418.1"/>
    </source>
</evidence>
<gene>
    <name evidence="1" type="ORF">Patl1_06612</name>
</gene>
<sequence length="168" mass="18312">MKMYRVLDFLIPGRIVMGLFGKTVPNTTENFRALCTGEKGIGKSGKPLHYKGSTFHRIIPNFMIQGGDFTNGDGRGGESIYGDKFADENFKLKHTGPGLLSMANAGPDTNASQFFITTVITGWLDGRHVVFGRVLSGMDVVRKIETEGRQSGEPISKVVILDSGEMPL</sequence>
<reference evidence="2" key="1">
    <citation type="journal article" date="2023" name="G3 (Bethesda)">
        <title>Genome assembly and association tests identify interacting loci associated with vigor, precocity, and sex in interspecific pistachio rootstocks.</title>
        <authorList>
            <person name="Palmer W."/>
            <person name="Jacygrad E."/>
            <person name="Sagayaradj S."/>
            <person name="Cavanaugh K."/>
            <person name="Han R."/>
            <person name="Bertier L."/>
            <person name="Beede B."/>
            <person name="Kafkas S."/>
            <person name="Golino D."/>
            <person name="Preece J."/>
            <person name="Michelmore R."/>
        </authorList>
    </citation>
    <scope>NUCLEOTIDE SEQUENCE [LARGE SCALE GENOMIC DNA]</scope>
</reference>
<name>A0ACC1BQQ1_9ROSI</name>
<organism evidence="1 2">
    <name type="scientific">Pistacia atlantica</name>
    <dbReference type="NCBI Taxonomy" id="434234"/>
    <lineage>
        <taxon>Eukaryota</taxon>
        <taxon>Viridiplantae</taxon>
        <taxon>Streptophyta</taxon>
        <taxon>Embryophyta</taxon>
        <taxon>Tracheophyta</taxon>
        <taxon>Spermatophyta</taxon>
        <taxon>Magnoliopsida</taxon>
        <taxon>eudicotyledons</taxon>
        <taxon>Gunneridae</taxon>
        <taxon>Pentapetalae</taxon>
        <taxon>rosids</taxon>
        <taxon>malvids</taxon>
        <taxon>Sapindales</taxon>
        <taxon>Anacardiaceae</taxon>
        <taxon>Pistacia</taxon>
    </lineage>
</organism>